<dbReference type="PANTHER" id="PTHR46796">
    <property type="entry name" value="HTH-TYPE TRANSCRIPTIONAL ACTIVATOR RHAS-RELATED"/>
    <property type="match status" value="1"/>
</dbReference>
<dbReference type="SUPFAM" id="SSF51215">
    <property type="entry name" value="Regulatory protein AraC"/>
    <property type="match status" value="1"/>
</dbReference>
<keyword evidence="1" id="KW-0963">Cytoplasm</keyword>
<dbReference type="RefSeq" id="WP_153713406.1">
    <property type="nucleotide sequence ID" value="NZ_CP045871.1"/>
</dbReference>
<organism evidence="7 8">
    <name type="scientific">Litorivicinus lipolyticus</name>
    <dbReference type="NCBI Taxonomy" id="418701"/>
    <lineage>
        <taxon>Bacteria</taxon>
        <taxon>Pseudomonadati</taxon>
        <taxon>Pseudomonadota</taxon>
        <taxon>Gammaproteobacteria</taxon>
        <taxon>Oceanospirillales</taxon>
        <taxon>Litorivicinaceae</taxon>
        <taxon>Litorivicinus</taxon>
    </lineage>
</organism>
<dbReference type="InterPro" id="IPR018060">
    <property type="entry name" value="HTH_AraC"/>
</dbReference>
<dbReference type="InterPro" id="IPR003313">
    <property type="entry name" value="AraC-bd"/>
</dbReference>
<dbReference type="Gene3D" id="2.60.120.10">
    <property type="entry name" value="Jelly Rolls"/>
    <property type="match status" value="1"/>
</dbReference>
<evidence type="ECO:0000259" key="6">
    <source>
        <dbReference type="PROSITE" id="PS01124"/>
    </source>
</evidence>
<keyword evidence="2" id="KW-0805">Transcription regulation</keyword>
<protein>
    <submittedName>
        <fullName evidence="7">Helix-turn-helix domain-containing protein</fullName>
    </submittedName>
</protein>
<dbReference type="SMART" id="SM00342">
    <property type="entry name" value="HTH_ARAC"/>
    <property type="match status" value="1"/>
</dbReference>
<dbReference type="GO" id="GO:0043565">
    <property type="term" value="F:sequence-specific DNA binding"/>
    <property type="evidence" value="ECO:0007669"/>
    <property type="project" value="InterPro"/>
</dbReference>
<dbReference type="Pfam" id="PF12833">
    <property type="entry name" value="HTH_18"/>
    <property type="match status" value="1"/>
</dbReference>
<dbReference type="Pfam" id="PF02311">
    <property type="entry name" value="AraC_binding"/>
    <property type="match status" value="1"/>
</dbReference>
<dbReference type="Proteomes" id="UP000388235">
    <property type="component" value="Chromosome"/>
</dbReference>
<dbReference type="OrthoDB" id="9816011at2"/>
<evidence type="ECO:0000256" key="4">
    <source>
        <dbReference type="ARBA" id="ARBA00023159"/>
    </source>
</evidence>
<accession>A0A5Q2QC90</accession>
<dbReference type="KEGG" id="llp:GH975_04645"/>
<dbReference type="EMBL" id="CP045871">
    <property type="protein sequence ID" value="QGG79902.1"/>
    <property type="molecule type" value="Genomic_DNA"/>
</dbReference>
<dbReference type="InterPro" id="IPR014710">
    <property type="entry name" value="RmlC-like_jellyroll"/>
</dbReference>
<dbReference type="GO" id="GO:0003700">
    <property type="term" value="F:DNA-binding transcription factor activity"/>
    <property type="evidence" value="ECO:0007669"/>
    <property type="project" value="InterPro"/>
</dbReference>
<dbReference type="Gene3D" id="1.10.10.60">
    <property type="entry name" value="Homeodomain-like"/>
    <property type="match status" value="2"/>
</dbReference>
<reference evidence="7 8" key="1">
    <citation type="submission" date="2019-11" db="EMBL/GenBank/DDBJ databases">
        <authorList>
            <person name="Khan S.A."/>
            <person name="Jeon C.O."/>
            <person name="Chun B.H."/>
        </authorList>
    </citation>
    <scope>NUCLEOTIDE SEQUENCE [LARGE SCALE GENOMIC DNA]</scope>
    <source>
        <strain evidence="7 8">IMCC 1097</strain>
    </source>
</reference>
<keyword evidence="3" id="KW-0238">DNA-binding</keyword>
<dbReference type="PROSITE" id="PS00041">
    <property type="entry name" value="HTH_ARAC_FAMILY_1"/>
    <property type="match status" value="1"/>
</dbReference>
<evidence type="ECO:0000256" key="5">
    <source>
        <dbReference type="ARBA" id="ARBA00023163"/>
    </source>
</evidence>
<keyword evidence="4" id="KW-0010">Activator</keyword>
<dbReference type="InterPro" id="IPR018062">
    <property type="entry name" value="HTH_AraC-typ_CS"/>
</dbReference>
<dbReference type="SUPFAM" id="SSF46689">
    <property type="entry name" value="Homeodomain-like"/>
    <property type="match status" value="2"/>
</dbReference>
<dbReference type="PROSITE" id="PS01124">
    <property type="entry name" value="HTH_ARAC_FAMILY_2"/>
    <property type="match status" value="1"/>
</dbReference>
<proteinExistence type="predicted"/>
<dbReference type="PANTHER" id="PTHR46796:SF13">
    <property type="entry name" value="HTH-TYPE TRANSCRIPTIONAL ACTIVATOR RHAS"/>
    <property type="match status" value="1"/>
</dbReference>
<keyword evidence="5" id="KW-0804">Transcription</keyword>
<gene>
    <name evidence="7" type="ORF">GH975_04645</name>
</gene>
<feature type="domain" description="HTH araC/xylS-type" evidence="6">
    <location>
        <begin position="184"/>
        <end position="282"/>
    </location>
</feature>
<dbReference type="InterPro" id="IPR009057">
    <property type="entry name" value="Homeodomain-like_sf"/>
</dbReference>
<evidence type="ECO:0000256" key="1">
    <source>
        <dbReference type="ARBA" id="ARBA00022490"/>
    </source>
</evidence>
<evidence type="ECO:0000256" key="2">
    <source>
        <dbReference type="ARBA" id="ARBA00023015"/>
    </source>
</evidence>
<keyword evidence="8" id="KW-1185">Reference proteome</keyword>
<dbReference type="AlphaFoldDB" id="A0A5Q2QC90"/>
<evidence type="ECO:0000313" key="7">
    <source>
        <dbReference type="EMBL" id="QGG79902.1"/>
    </source>
</evidence>
<dbReference type="InterPro" id="IPR037923">
    <property type="entry name" value="HTH-like"/>
</dbReference>
<evidence type="ECO:0000256" key="3">
    <source>
        <dbReference type="ARBA" id="ARBA00023125"/>
    </source>
</evidence>
<dbReference type="InterPro" id="IPR050204">
    <property type="entry name" value="AraC_XylS_family_regulators"/>
</dbReference>
<name>A0A5Q2QC90_9GAMM</name>
<sequence>MNARAPQLEVVDPSQGGVRYLEHGWPHDLIRWHAHDEYELHLLVATRGKVFVGDYVGQFKPGQLILTGPRVPHNWLSESAQAVELRDMAIQFRPELYAHVASVMPEIKALEATLNRAQSGVEFVGFDLLEAQQLMAAVRDSQGLQRIAAFFELMARLANWPNQQSLSTLQFRSSLTGAVESKISEVVRHVVDNHRQQIRLADMAELAGMSVSSFSRHFQKGTGNRFVEFVTRVRVSRACSLLAETNDQVSSIGFAVGFNNLANFNRHFTKLKGQSPGEFRRAIRQTIGAEPAPVED</sequence>
<evidence type="ECO:0000313" key="8">
    <source>
        <dbReference type="Proteomes" id="UP000388235"/>
    </source>
</evidence>